<feature type="domain" description="Predicted pPIWI-associating nuclease group 2" evidence="2">
    <location>
        <begin position="171"/>
        <end position="288"/>
    </location>
</feature>
<dbReference type="InterPro" id="IPR041584">
    <property type="entry name" value="Put_pPIWI_pnuc_2"/>
</dbReference>
<name>A0A2T1HMP2_9HYPH</name>
<dbReference type="Proteomes" id="UP000239772">
    <property type="component" value="Unassembled WGS sequence"/>
</dbReference>
<accession>A0A2T1HMP2</accession>
<comment type="caution">
    <text evidence="3">The sequence shown here is derived from an EMBL/GenBank/DDBJ whole genome shotgun (WGS) entry which is preliminary data.</text>
</comment>
<evidence type="ECO:0000259" key="2">
    <source>
        <dbReference type="Pfam" id="PF18166"/>
    </source>
</evidence>
<sequence length="289" mass="32401">MLTSHILTLTEQLRPHLPDEFAVHVLNGSIRVAWDAGNPIRTNLFAAGLRELVGYVLHEAAPDEQVRRCSWFREDPNLKAKREAEGRESEPKATRRQRMIYATQGGLPDDLIARLGVDLDATHTRLSKMFENLNRLTHVRPGTRITEDSDVISFMKEALEAVLCFYQTLSACRSEIAEVVAEEVNDEALAALTETVVEELDELSSHTFVDDVVTEVVRIKKVTAEMVSLETEGTVYVTLNYGSKSDFKRADGVTLAHKYPFRLQLTASTADIHRLTPGIPTVDNSSFYE</sequence>
<evidence type="ECO:0000313" key="3">
    <source>
        <dbReference type="EMBL" id="PSC02839.1"/>
    </source>
</evidence>
<dbReference type="InterPro" id="IPR040556">
    <property type="entry name" value="pP_pnuc_1"/>
</dbReference>
<dbReference type="AlphaFoldDB" id="A0A2T1HMP2"/>
<dbReference type="Pfam" id="PF18165">
    <property type="entry name" value="pP_pnuc_1"/>
    <property type="match status" value="1"/>
</dbReference>
<organism evidence="3 4">
    <name type="scientific">Alsobacter soli</name>
    <dbReference type="NCBI Taxonomy" id="2109933"/>
    <lineage>
        <taxon>Bacteria</taxon>
        <taxon>Pseudomonadati</taxon>
        <taxon>Pseudomonadota</taxon>
        <taxon>Alphaproteobacteria</taxon>
        <taxon>Hyphomicrobiales</taxon>
        <taxon>Alsobacteraceae</taxon>
        <taxon>Alsobacter</taxon>
    </lineage>
</organism>
<dbReference type="EMBL" id="PVZS01000036">
    <property type="protein sequence ID" value="PSC02839.1"/>
    <property type="molecule type" value="Genomic_DNA"/>
</dbReference>
<gene>
    <name evidence="3" type="ORF">SLNSH_21820</name>
</gene>
<evidence type="ECO:0000259" key="1">
    <source>
        <dbReference type="Pfam" id="PF18165"/>
    </source>
</evidence>
<proteinExistence type="predicted"/>
<keyword evidence="4" id="KW-1185">Reference proteome</keyword>
<feature type="domain" description="Predicted pPIWI-associating nuclease" evidence="1">
    <location>
        <begin position="16"/>
        <end position="161"/>
    </location>
</feature>
<reference evidence="4" key="1">
    <citation type="submission" date="2018-03" db="EMBL/GenBank/DDBJ databases">
        <authorList>
            <person name="Sun L."/>
            <person name="Liu H."/>
            <person name="Chen W."/>
            <person name="Huang K."/>
            <person name="Liu W."/>
            <person name="Gao X."/>
        </authorList>
    </citation>
    <scope>NUCLEOTIDE SEQUENCE [LARGE SCALE GENOMIC DNA]</scope>
    <source>
        <strain evidence="4">SH9</strain>
    </source>
</reference>
<evidence type="ECO:0000313" key="4">
    <source>
        <dbReference type="Proteomes" id="UP000239772"/>
    </source>
</evidence>
<dbReference type="Pfam" id="PF18166">
    <property type="entry name" value="pP_pnuc_2"/>
    <property type="match status" value="1"/>
</dbReference>
<protein>
    <submittedName>
        <fullName evidence="3">Uncharacterized protein</fullName>
    </submittedName>
</protein>